<reference evidence="6" key="1">
    <citation type="submission" date="2015-12" db="EMBL/GenBank/DDBJ databases">
        <title>Update maize B73 reference genome by single molecule sequencing technologies.</title>
        <authorList>
            <consortium name="Maize Genome Sequencing Project"/>
            <person name="Ware D."/>
        </authorList>
    </citation>
    <scope>NUCLEOTIDE SEQUENCE [LARGE SCALE GENOMIC DNA]</scope>
    <source>
        <strain evidence="6">cv. B73</strain>
    </source>
</reference>
<sequence>MEGGSSPPPMWPRPPHRAAGPPLPSARSSPGRSPPRCRTSAAASPSPAGAGATRWPPRRRSCDVRGRSTLWALFHQDDRQRVRDGTAFGAFPASSSAAAVALAAEVLLPPQLPPPPPPACVREMFSEEEIVGAEDSDEVVPVMEPILVVGTSGEMETKKWRGKQKLKKQEAADRKAAVAMPPPGKPSKSSFLRRCRFRRGEAGSEFADDRRSCDTDPRFSLDAGCMSVGDMAFSWDKPRVSWDDYLFGAGTGIGLGRAPPLSCLPPYSLGYGGLPHRHSGALRRPNPHGGRLPAGAGSQRKRPWGLMKPPGRVTWPSSVFLLPFPIELGGKRRHRSSRKVQLAATGTSPSAAIFRDPLAIWVCRLLPPSWRRSLPPSGRCLLRLGGHSSPSSDRHNMSRLARHNVPPPLCAAVPLEGLTSSPNACLEEEVQATKSMRTPELSSRAEDLFEIEDVQLAIGSCKIDPESASGSEKHGHSFLRRSSLGRPMRHARERVTTYKEMPLHVKLRRP</sequence>
<evidence type="ECO:0000256" key="3">
    <source>
        <dbReference type="SAM" id="MobiDB-lite"/>
    </source>
</evidence>
<dbReference type="AlphaFoldDB" id="A0A804MPH6"/>
<organism evidence="5 6">
    <name type="scientific">Zea mays</name>
    <name type="common">Maize</name>
    <dbReference type="NCBI Taxonomy" id="4577"/>
    <lineage>
        <taxon>Eukaryota</taxon>
        <taxon>Viridiplantae</taxon>
        <taxon>Streptophyta</taxon>
        <taxon>Embryophyta</taxon>
        <taxon>Tracheophyta</taxon>
        <taxon>Spermatophyta</taxon>
        <taxon>Magnoliopsida</taxon>
        <taxon>Liliopsida</taxon>
        <taxon>Poales</taxon>
        <taxon>Poaceae</taxon>
        <taxon>PACMAD clade</taxon>
        <taxon>Panicoideae</taxon>
        <taxon>Andropogonodae</taxon>
        <taxon>Andropogoneae</taxon>
        <taxon>Tripsacinae</taxon>
        <taxon>Zea</taxon>
    </lineage>
</organism>
<feature type="region of interest" description="Disordered" evidence="3">
    <location>
        <begin position="171"/>
        <end position="190"/>
    </location>
</feature>
<feature type="compositionally biased region" description="Low complexity" evidence="3">
    <location>
        <begin position="17"/>
        <end position="54"/>
    </location>
</feature>
<reference evidence="5" key="3">
    <citation type="submission" date="2021-05" db="UniProtKB">
        <authorList>
            <consortium name="EnsemblPlants"/>
        </authorList>
    </citation>
    <scope>IDENTIFICATION</scope>
    <source>
        <strain evidence="5">cv. B73</strain>
    </source>
</reference>
<dbReference type="Pfam" id="PF07557">
    <property type="entry name" value="Shugoshin_C"/>
    <property type="match status" value="1"/>
</dbReference>
<evidence type="ECO:0000259" key="4">
    <source>
        <dbReference type="Pfam" id="PF07557"/>
    </source>
</evidence>
<evidence type="ECO:0000256" key="2">
    <source>
        <dbReference type="ARBA" id="ARBA00022829"/>
    </source>
</evidence>
<feature type="compositionally biased region" description="Pro residues" evidence="3">
    <location>
        <begin position="1"/>
        <end position="13"/>
    </location>
</feature>
<evidence type="ECO:0000256" key="1">
    <source>
        <dbReference type="ARBA" id="ARBA00010845"/>
    </source>
</evidence>
<dbReference type="Proteomes" id="UP000007305">
    <property type="component" value="Chromosome 2"/>
</dbReference>
<dbReference type="Gramene" id="Zm00001eb102110_T001">
    <property type="protein sequence ID" value="Zm00001eb102110_P001"/>
    <property type="gene ID" value="Zm00001eb102110"/>
</dbReference>
<reference evidence="5" key="2">
    <citation type="submission" date="2019-07" db="EMBL/GenBank/DDBJ databases">
        <authorList>
            <person name="Seetharam A."/>
            <person name="Woodhouse M."/>
            <person name="Cannon E."/>
        </authorList>
    </citation>
    <scope>NUCLEOTIDE SEQUENCE [LARGE SCALE GENOMIC DNA]</scope>
    <source>
        <strain evidence="5">cv. B73</strain>
    </source>
</reference>
<protein>
    <recommendedName>
        <fullName evidence="4">Shugoshin C-terminal domain-containing protein</fullName>
    </recommendedName>
</protein>
<dbReference type="InParanoid" id="A0A804MPH6"/>
<proteinExistence type="inferred from homology"/>
<dbReference type="EnsemblPlants" id="Zm00001eb102110_T001">
    <property type="protein sequence ID" value="Zm00001eb102110_P001"/>
    <property type="gene ID" value="Zm00001eb102110"/>
</dbReference>
<accession>A0A804MPH6</accession>
<dbReference type="InterPro" id="IPR008004">
    <property type="entry name" value="OCTOPUS-like"/>
</dbReference>
<feature type="region of interest" description="Disordered" evidence="3">
    <location>
        <begin position="1"/>
        <end position="61"/>
    </location>
</feature>
<dbReference type="GO" id="GO:0045132">
    <property type="term" value="P:meiotic chromosome segregation"/>
    <property type="evidence" value="ECO:0007669"/>
    <property type="project" value="InterPro"/>
</dbReference>
<evidence type="ECO:0000313" key="5">
    <source>
        <dbReference type="EnsemblPlants" id="Zm00001eb102110_P001"/>
    </source>
</evidence>
<name>A0A804MPH6_MAIZE</name>
<keyword evidence="6" id="KW-1185">Reference proteome</keyword>
<feature type="domain" description="Shugoshin C-terminal" evidence="4">
    <location>
        <begin position="485"/>
        <end position="509"/>
    </location>
</feature>
<dbReference type="InterPro" id="IPR011515">
    <property type="entry name" value="Shugoshin_C"/>
</dbReference>
<evidence type="ECO:0000313" key="6">
    <source>
        <dbReference type="Proteomes" id="UP000007305"/>
    </source>
</evidence>
<comment type="similarity">
    <text evidence="1">Belongs to the shugoshin family.</text>
</comment>
<dbReference type="GO" id="GO:0005634">
    <property type="term" value="C:nucleus"/>
    <property type="evidence" value="ECO:0007669"/>
    <property type="project" value="InterPro"/>
</dbReference>
<dbReference type="PANTHER" id="PTHR31659:SF9">
    <property type="entry name" value="PROTEIN: UPF0503-LIKE PROTEIN, PUTATIVE (DUF740)-RELATED"/>
    <property type="match status" value="1"/>
</dbReference>
<feature type="region of interest" description="Disordered" evidence="3">
    <location>
        <begin position="283"/>
        <end position="306"/>
    </location>
</feature>
<keyword evidence="2" id="KW-0159">Chromosome partition</keyword>
<dbReference type="GO" id="GO:0000775">
    <property type="term" value="C:chromosome, centromeric region"/>
    <property type="evidence" value="ECO:0007669"/>
    <property type="project" value="InterPro"/>
</dbReference>
<dbReference type="Pfam" id="PF05340">
    <property type="entry name" value="DUF740"/>
    <property type="match status" value="2"/>
</dbReference>
<dbReference type="PANTHER" id="PTHR31659">
    <property type="entry name" value="PROTEIN: UPF0503-LIKE PROTEIN, PUTATIVE (DUF740)-RELATED"/>
    <property type="match status" value="1"/>
</dbReference>